<dbReference type="PANTHER" id="PTHR45896:SF1">
    <property type="entry name" value="N-ALPHA-ACETYLTRANSFERASE 30"/>
    <property type="match status" value="1"/>
</dbReference>
<dbReference type="Pfam" id="PF00583">
    <property type="entry name" value="Acetyltransf_1"/>
    <property type="match status" value="1"/>
</dbReference>
<evidence type="ECO:0000256" key="4">
    <source>
        <dbReference type="SAM" id="MobiDB-lite"/>
    </source>
</evidence>
<organism evidence="6 7">
    <name type="scientific">Coccomyxa viridis</name>
    <dbReference type="NCBI Taxonomy" id="1274662"/>
    <lineage>
        <taxon>Eukaryota</taxon>
        <taxon>Viridiplantae</taxon>
        <taxon>Chlorophyta</taxon>
        <taxon>core chlorophytes</taxon>
        <taxon>Trebouxiophyceae</taxon>
        <taxon>Trebouxiophyceae incertae sedis</taxon>
        <taxon>Coccomyxaceae</taxon>
        <taxon>Coccomyxa</taxon>
    </lineage>
</organism>
<evidence type="ECO:0000313" key="7">
    <source>
        <dbReference type="Proteomes" id="UP001497392"/>
    </source>
</evidence>
<feature type="compositionally biased region" description="Low complexity" evidence="4">
    <location>
        <begin position="1"/>
        <end position="14"/>
    </location>
</feature>
<dbReference type="PANTHER" id="PTHR45896">
    <property type="entry name" value="N-ALPHA-ACETYLTRANSFERASE 30"/>
    <property type="match status" value="1"/>
</dbReference>
<keyword evidence="1" id="KW-0808">Transferase</keyword>
<dbReference type="SUPFAM" id="SSF55729">
    <property type="entry name" value="Acyl-CoA N-acyltransferases (Nat)"/>
    <property type="match status" value="1"/>
</dbReference>
<comment type="caution">
    <text evidence="6">The sequence shown here is derived from an EMBL/GenBank/DDBJ whole genome shotgun (WGS) entry which is preliminary data.</text>
</comment>
<keyword evidence="7" id="KW-1185">Reference proteome</keyword>
<evidence type="ECO:0000256" key="3">
    <source>
        <dbReference type="ARBA" id="ARBA00024025"/>
    </source>
</evidence>
<evidence type="ECO:0000259" key="5">
    <source>
        <dbReference type="PROSITE" id="PS51186"/>
    </source>
</evidence>
<dbReference type="Gene3D" id="3.40.630.30">
    <property type="match status" value="1"/>
</dbReference>
<dbReference type="InterPro" id="IPR000182">
    <property type="entry name" value="GNAT_dom"/>
</dbReference>
<comment type="similarity">
    <text evidence="3">Belongs to the acetyltransferase family. MAK3 subfamily.</text>
</comment>
<evidence type="ECO:0000256" key="1">
    <source>
        <dbReference type="ARBA" id="ARBA00022679"/>
    </source>
</evidence>
<evidence type="ECO:0000313" key="6">
    <source>
        <dbReference type="EMBL" id="CAL5226939.1"/>
    </source>
</evidence>
<name>A0ABP1G499_9CHLO</name>
<dbReference type="InterPro" id="IPR016181">
    <property type="entry name" value="Acyl_CoA_acyltransferase"/>
</dbReference>
<proteinExistence type="inferred from homology"/>
<evidence type="ECO:0000256" key="2">
    <source>
        <dbReference type="ARBA" id="ARBA00023315"/>
    </source>
</evidence>
<dbReference type="EMBL" id="CAXHTA020000016">
    <property type="protein sequence ID" value="CAL5226939.1"/>
    <property type="molecule type" value="Genomic_DNA"/>
</dbReference>
<accession>A0ABP1G499</accession>
<feature type="region of interest" description="Disordered" evidence="4">
    <location>
        <begin position="1"/>
        <end position="24"/>
    </location>
</feature>
<feature type="domain" description="N-acetyltransferase" evidence="5">
    <location>
        <begin position="31"/>
        <end position="179"/>
    </location>
</feature>
<dbReference type="Proteomes" id="UP001497392">
    <property type="component" value="Unassembled WGS sequence"/>
</dbReference>
<dbReference type="PROSITE" id="PS51186">
    <property type="entry name" value="GNAT"/>
    <property type="match status" value="1"/>
</dbReference>
<dbReference type="InterPro" id="IPR044542">
    <property type="entry name" value="NAA30-like"/>
</dbReference>
<sequence>MSQMNLGSVENSSGNEGGEASTSTRCRKEDIQYRQYCGEEDIHYVMNLVDNELSEPYSIFTYRYFLHSWPRLCWLAFHGQQCFGVVVCKQDDHKGMLRGYIAMLVVKPAYRGLGVGTELVKRSIEEMAATKADEVVLEAEVTNKGALALYRNLGFLRDKRLLRYYLNGADAFRLKLLLPLPEDRAESVAAQQLAELALVQAPGIAVPCQ</sequence>
<dbReference type="CDD" id="cd04301">
    <property type="entry name" value="NAT_SF"/>
    <property type="match status" value="1"/>
</dbReference>
<reference evidence="6 7" key="1">
    <citation type="submission" date="2024-06" db="EMBL/GenBank/DDBJ databases">
        <authorList>
            <person name="Kraege A."/>
            <person name="Thomma B."/>
        </authorList>
    </citation>
    <scope>NUCLEOTIDE SEQUENCE [LARGE SCALE GENOMIC DNA]</scope>
</reference>
<protein>
    <submittedName>
        <fullName evidence="6">G9821 protein</fullName>
    </submittedName>
</protein>
<keyword evidence="2" id="KW-0012">Acyltransferase</keyword>
<gene>
    <name evidence="6" type="primary">g9821</name>
    <name evidence="6" type="ORF">VP750_LOCUS8845</name>
</gene>